<dbReference type="Proteomes" id="UP000824109">
    <property type="component" value="Unassembled WGS sequence"/>
</dbReference>
<feature type="chain" id="PRO_5039018828" description="Copper amine oxidase N-terminal domain-containing protein" evidence="1">
    <location>
        <begin position="25"/>
        <end position="331"/>
    </location>
</feature>
<dbReference type="InterPro" id="IPR002102">
    <property type="entry name" value="Cohesin_dom"/>
</dbReference>
<dbReference type="SUPFAM" id="SSF55383">
    <property type="entry name" value="Copper amine oxidase, domain N"/>
    <property type="match status" value="1"/>
</dbReference>
<feature type="domain" description="Cohesin" evidence="2">
    <location>
        <begin position="186"/>
        <end position="284"/>
    </location>
</feature>
<gene>
    <name evidence="4" type="ORF">IAA61_02865</name>
</gene>
<protein>
    <recommendedName>
        <fullName evidence="6">Copper amine oxidase N-terminal domain-containing protein</fullName>
    </recommendedName>
</protein>
<evidence type="ECO:0008006" key="6">
    <source>
        <dbReference type="Google" id="ProtNLM"/>
    </source>
</evidence>
<reference evidence="4" key="1">
    <citation type="submission" date="2020-10" db="EMBL/GenBank/DDBJ databases">
        <authorList>
            <person name="Gilroy R."/>
        </authorList>
    </citation>
    <scope>NUCLEOTIDE SEQUENCE</scope>
    <source>
        <strain evidence="4">USAMLcec3-3695</strain>
    </source>
</reference>
<dbReference type="Pfam" id="PF00963">
    <property type="entry name" value="Cohesin"/>
    <property type="match status" value="1"/>
</dbReference>
<dbReference type="GO" id="GO:0000272">
    <property type="term" value="P:polysaccharide catabolic process"/>
    <property type="evidence" value="ECO:0007669"/>
    <property type="project" value="InterPro"/>
</dbReference>
<proteinExistence type="predicted"/>
<feature type="domain" description="Copper amine oxidase-like N-terminal" evidence="3">
    <location>
        <begin position="36"/>
        <end position="151"/>
    </location>
</feature>
<keyword evidence="1" id="KW-0732">Signal</keyword>
<dbReference type="Gene3D" id="3.30.457.10">
    <property type="entry name" value="Copper amine oxidase-like, N-terminal domain"/>
    <property type="match status" value="1"/>
</dbReference>
<dbReference type="SUPFAM" id="SSF49384">
    <property type="entry name" value="Carbohydrate-binding domain"/>
    <property type="match status" value="1"/>
</dbReference>
<sequence length="331" mass="36334">MKKQLLGFFTAVSLLAAPAAAVNAADRENGEPDVYVNDSLILFQDQAAKIVGEGHTLVPARGVFECLGYDVEWDQDTRTVEVTSDTGVRTVTLTIDSDVMTVRTFKTIMQIETEEYTLDAPAQIMNDRTMIPLRAISEAFGCEVSWDPDEFRVDIYSGDPILLEGAQPTPKPAESEMLRMSMSTDAQTLSAGSEFDVYIDVANMPEDSFLSGIVTTFDYDKSKFEFVSGTLLSEAGEPLEATVMAENPDYMTGAKALYVIIYGDNAKKTDGRVMKATFRSLTGESGEITLGNDYDTLRGFESYLMYNDGTQDVIYDGQNMIVDRTPLVIGG</sequence>
<dbReference type="Pfam" id="PF07833">
    <property type="entry name" value="Cu_amine_oxidN1"/>
    <property type="match status" value="1"/>
</dbReference>
<evidence type="ECO:0000259" key="2">
    <source>
        <dbReference type="Pfam" id="PF00963"/>
    </source>
</evidence>
<dbReference type="InterPro" id="IPR008965">
    <property type="entry name" value="CBM2/CBM3_carb-bd_dom_sf"/>
</dbReference>
<dbReference type="InterPro" id="IPR012854">
    <property type="entry name" value="Cu_amine_oxidase-like_N"/>
</dbReference>
<dbReference type="CDD" id="cd08547">
    <property type="entry name" value="Type_II_cohesin"/>
    <property type="match status" value="1"/>
</dbReference>
<comment type="caution">
    <text evidence="4">The sequence shown here is derived from an EMBL/GenBank/DDBJ whole genome shotgun (WGS) entry which is preliminary data.</text>
</comment>
<evidence type="ECO:0000313" key="4">
    <source>
        <dbReference type="EMBL" id="HIU56738.1"/>
    </source>
</evidence>
<dbReference type="Gene3D" id="2.60.40.680">
    <property type="match status" value="1"/>
</dbReference>
<dbReference type="GO" id="GO:0030246">
    <property type="term" value="F:carbohydrate binding"/>
    <property type="evidence" value="ECO:0007669"/>
    <property type="project" value="InterPro"/>
</dbReference>
<dbReference type="AlphaFoldDB" id="A0A9D1SEK9"/>
<reference evidence="4" key="2">
    <citation type="journal article" date="2021" name="PeerJ">
        <title>Extensive microbial diversity within the chicken gut microbiome revealed by metagenomics and culture.</title>
        <authorList>
            <person name="Gilroy R."/>
            <person name="Ravi A."/>
            <person name="Getino M."/>
            <person name="Pursley I."/>
            <person name="Horton D.L."/>
            <person name="Alikhan N.F."/>
            <person name="Baker D."/>
            <person name="Gharbi K."/>
            <person name="Hall N."/>
            <person name="Watson M."/>
            <person name="Adriaenssens E.M."/>
            <person name="Foster-Nyarko E."/>
            <person name="Jarju S."/>
            <person name="Secka A."/>
            <person name="Antonio M."/>
            <person name="Oren A."/>
            <person name="Chaudhuri R.R."/>
            <person name="La Ragione R."/>
            <person name="Hildebrand F."/>
            <person name="Pallen M.J."/>
        </authorList>
    </citation>
    <scope>NUCLEOTIDE SEQUENCE</scope>
    <source>
        <strain evidence="4">USAMLcec3-3695</strain>
    </source>
</reference>
<name>A0A9D1SEK9_9FIRM</name>
<evidence type="ECO:0000313" key="5">
    <source>
        <dbReference type="Proteomes" id="UP000824109"/>
    </source>
</evidence>
<evidence type="ECO:0000259" key="3">
    <source>
        <dbReference type="Pfam" id="PF07833"/>
    </source>
</evidence>
<dbReference type="InterPro" id="IPR036582">
    <property type="entry name" value="Mao_N_sf"/>
</dbReference>
<organism evidence="4 5">
    <name type="scientific">Candidatus Ornithomonoglobus merdipullorum</name>
    <dbReference type="NCBI Taxonomy" id="2840895"/>
    <lineage>
        <taxon>Bacteria</taxon>
        <taxon>Bacillati</taxon>
        <taxon>Bacillota</taxon>
        <taxon>Clostridia</taxon>
        <taxon>Candidatus Ornithomonoglobus</taxon>
    </lineage>
</organism>
<feature type="signal peptide" evidence="1">
    <location>
        <begin position="1"/>
        <end position="24"/>
    </location>
</feature>
<accession>A0A9D1SEK9</accession>
<dbReference type="EMBL" id="DVNB01000029">
    <property type="protein sequence ID" value="HIU56738.1"/>
    <property type="molecule type" value="Genomic_DNA"/>
</dbReference>
<evidence type="ECO:0000256" key="1">
    <source>
        <dbReference type="SAM" id="SignalP"/>
    </source>
</evidence>